<evidence type="ECO:0000256" key="1">
    <source>
        <dbReference type="SAM" id="MobiDB-lite"/>
    </source>
</evidence>
<comment type="caution">
    <text evidence="2">The sequence shown here is derived from an EMBL/GenBank/DDBJ whole genome shotgun (WGS) entry which is preliminary data.</text>
</comment>
<protein>
    <submittedName>
        <fullName evidence="2">Uncharacterized protein</fullName>
    </submittedName>
</protein>
<evidence type="ECO:0000313" key="2">
    <source>
        <dbReference type="EMBL" id="RVW22336.1"/>
    </source>
</evidence>
<dbReference type="EMBL" id="QGNW01002238">
    <property type="protein sequence ID" value="RVW22336.1"/>
    <property type="molecule type" value="Genomic_DNA"/>
</dbReference>
<gene>
    <name evidence="2" type="ORF">CK203_108733</name>
</gene>
<accession>A0A438CGM3</accession>
<feature type="compositionally biased region" description="Basic residues" evidence="1">
    <location>
        <begin position="68"/>
        <end position="82"/>
    </location>
</feature>
<feature type="region of interest" description="Disordered" evidence="1">
    <location>
        <begin position="1"/>
        <end position="102"/>
    </location>
</feature>
<sequence length="102" mass="10768">MAKMRGAQTPSPSSRNTRPRASPARDSMFEAPEASTIPPSEGGVPPSPPQCRYETRRPPTTPGASNLRPKKSICRPLAKKARVSGPGESSAPPQPQPPAIES</sequence>
<organism evidence="2 3">
    <name type="scientific">Vitis vinifera</name>
    <name type="common">Grape</name>
    <dbReference type="NCBI Taxonomy" id="29760"/>
    <lineage>
        <taxon>Eukaryota</taxon>
        <taxon>Viridiplantae</taxon>
        <taxon>Streptophyta</taxon>
        <taxon>Embryophyta</taxon>
        <taxon>Tracheophyta</taxon>
        <taxon>Spermatophyta</taxon>
        <taxon>Magnoliopsida</taxon>
        <taxon>eudicotyledons</taxon>
        <taxon>Gunneridae</taxon>
        <taxon>Pentapetalae</taxon>
        <taxon>rosids</taxon>
        <taxon>Vitales</taxon>
        <taxon>Vitaceae</taxon>
        <taxon>Viteae</taxon>
        <taxon>Vitis</taxon>
    </lineage>
</organism>
<name>A0A438CGM3_VITVI</name>
<dbReference type="AlphaFoldDB" id="A0A438CGM3"/>
<feature type="compositionally biased region" description="Pro residues" evidence="1">
    <location>
        <begin position="92"/>
        <end position="102"/>
    </location>
</feature>
<proteinExistence type="predicted"/>
<dbReference type="Proteomes" id="UP000288805">
    <property type="component" value="Unassembled WGS sequence"/>
</dbReference>
<reference evidence="2 3" key="1">
    <citation type="journal article" date="2018" name="PLoS Genet.">
        <title>Population sequencing reveals clonal diversity and ancestral inbreeding in the grapevine cultivar Chardonnay.</title>
        <authorList>
            <person name="Roach M.J."/>
            <person name="Johnson D.L."/>
            <person name="Bohlmann J."/>
            <person name="van Vuuren H.J."/>
            <person name="Jones S.J."/>
            <person name="Pretorius I.S."/>
            <person name="Schmidt S.A."/>
            <person name="Borneman A.R."/>
        </authorList>
    </citation>
    <scope>NUCLEOTIDE SEQUENCE [LARGE SCALE GENOMIC DNA]</scope>
    <source>
        <strain evidence="3">cv. Chardonnay</strain>
        <tissue evidence="2">Leaf</tissue>
    </source>
</reference>
<evidence type="ECO:0000313" key="3">
    <source>
        <dbReference type="Proteomes" id="UP000288805"/>
    </source>
</evidence>